<name>A0ACC3SHP6_9PEZI</name>
<proteinExistence type="predicted"/>
<evidence type="ECO:0000313" key="1">
    <source>
        <dbReference type="EMBL" id="KAK8211300.1"/>
    </source>
</evidence>
<reference evidence="1" key="1">
    <citation type="submission" date="2024-02" db="EMBL/GenBank/DDBJ databases">
        <title>Metagenome Assembled Genome of Zalaria obscura JY119.</title>
        <authorList>
            <person name="Vighnesh L."/>
            <person name="Jagadeeshwari U."/>
            <person name="Venkata Ramana C."/>
            <person name="Sasikala C."/>
        </authorList>
    </citation>
    <scope>NUCLEOTIDE SEQUENCE</scope>
    <source>
        <strain evidence="1">JY119</strain>
    </source>
</reference>
<accession>A0ACC3SHP6</accession>
<sequence length="334" mass="35928">MAITKSNILLVGGGGVGTIGAFNLERGGLADVTVVLRSNFDKVKSDGFDIISSDHGVVKGWRPSRIVKAIPNSDEEKFDHIVCTTKNIPDAPPTVVDILSPAVTPGHTVIVLVQNGLNIQKPFFEAFPNNVVLSGVSMIGSIELPPGVITHRDPDVLQIGPFRNPNLAKDAQDEAARKSIEIYSAAGKAECTSAADVPYSRWRKLVYNACLNSTCAITGMDTGRLRVAGAPINALVRPAMEEIRLAANACGVPLPDDIADTMRSIMEPISDYFAPSMLVDVRRGNLMEYENIVGEPLRAGTKQGVDMPTLRTLYGLLQAIQWKLKEAKGMVEVP</sequence>
<dbReference type="EMBL" id="JAMKPW020000014">
    <property type="protein sequence ID" value="KAK8211300.1"/>
    <property type="molecule type" value="Genomic_DNA"/>
</dbReference>
<gene>
    <name evidence="1" type="ORF">M8818_003267</name>
</gene>
<comment type="caution">
    <text evidence="1">The sequence shown here is derived from an EMBL/GenBank/DDBJ whole genome shotgun (WGS) entry which is preliminary data.</text>
</comment>
<protein>
    <submittedName>
        <fullName evidence="1">Uncharacterized protein</fullName>
    </submittedName>
</protein>
<evidence type="ECO:0000313" key="2">
    <source>
        <dbReference type="Proteomes" id="UP001320706"/>
    </source>
</evidence>
<keyword evidence="2" id="KW-1185">Reference proteome</keyword>
<dbReference type="Proteomes" id="UP001320706">
    <property type="component" value="Unassembled WGS sequence"/>
</dbReference>
<organism evidence="1 2">
    <name type="scientific">Zalaria obscura</name>
    <dbReference type="NCBI Taxonomy" id="2024903"/>
    <lineage>
        <taxon>Eukaryota</taxon>
        <taxon>Fungi</taxon>
        <taxon>Dikarya</taxon>
        <taxon>Ascomycota</taxon>
        <taxon>Pezizomycotina</taxon>
        <taxon>Dothideomycetes</taxon>
        <taxon>Dothideomycetidae</taxon>
        <taxon>Dothideales</taxon>
        <taxon>Zalariaceae</taxon>
        <taxon>Zalaria</taxon>
    </lineage>
</organism>